<keyword evidence="4" id="KW-1185">Reference proteome</keyword>
<evidence type="ECO:0000313" key="3">
    <source>
        <dbReference type="EMBL" id="MXQ10289.1"/>
    </source>
</evidence>
<dbReference type="OrthoDB" id="419320at2"/>
<dbReference type="SUPFAM" id="SSF51120">
    <property type="entry name" value="beta-Roll"/>
    <property type="match status" value="1"/>
</dbReference>
<dbReference type="InterPro" id="IPR014044">
    <property type="entry name" value="CAP_dom"/>
</dbReference>
<dbReference type="PANTHER" id="PTHR31157:SF1">
    <property type="entry name" value="SCP DOMAIN-CONTAINING PROTEIN"/>
    <property type="match status" value="1"/>
</dbReference>
<dbReference type="Gene3D" id="3.40.33.10">
    <property type="entry name" value="CAP"/>
    <property type="match status" value="1"/>
</dbReference>
<evidence type="ECO:0000259" key="2">
    <source>
        <dbReference type="Pfam" id="PF00188"/>
    </source>
</evidence>
<accession>A0A7X3MNG8</accession>
<dbReference type="GO" id="GO:0005509">
    <property type="term" value="F:calcium ion binding"/>
    <property type="evidence" value="ECO:0007669"/>
    <property type="project" value="InterPro"/>
</dbReference>
<organism evidence="3 4">
    <name type="scientific">Microvirga makkahensis</name>
    <dbReference type="NCBI Taxonomy" id="1128670"/>
    <lineage>
        <taxon>Bacteria</taxon>
        <taxon>Pseudomonadati</taxon>
        <taxon>Pseudomonadota</taxon>
        <taxon>Alphaproteobacteria</taxon>
        <taxon>Hyphomicrobiales</taxon>
        <taxon>Methylobacteriaceae</taxon>
        <taxon>Microvirga</taxon>
    </lineage>
</organism>
<dbReference type="Proteomes" id="UP000436483">
    <property type="component" value="Unassembled WGS sequence"/>
</dbReference>
<gene>
    <name evidence="3" type="ORF">GR328_02230</name>
</gene>
<feature type="region of interest" description="Disordered" evidence="1">
    <location>
        <begin position="272"/>
        <end position="292"/>
    </location>
</feature>
<protein>
    <submittedName>
        <fullName evidence="3">Calcium-binding protein</fullName>
    </submittedName>
</protein>
<dbReference type="PRINTS" id="PR00313">
    <property type="entry name" value="CABNDNGRPT"/>
</dbReference>
<sequence length="388" mass="40473">MSQATAYEQLMLELVNSARAKAGVQPLAFNGSLNKSADAHTNWMIASDTFSHTGVSGSTPTARMKSAGYIFSGSWSSAENIAWASTRGPSGYQDEVQLLHTNLMNSPGHKANILNGTFREIGIGFNTGDYRGWNGAFVTENFARSGTKAFLTGVTMDDKDGDRFYDVGEALGSVTVIAVSSTGARYTTASGSAGGYSLALAAGTYKITYSGGGLVPVTKQVTIGASNVKLDLIDPAMIKTVTGTTAANILYGSSGVDLIKAGAGNDKLYGRSGNDTLRGDTGNDTLHGESGRDRLDGGAGNDFLIGGADADVFQFAGRWGSDRISGFQDGIDRIDLRGNSLNFGALSITQVNADSDGRADDVIVKANGQSIALLNIQKAVMGVTDFLF</sequence>
<feature type="domain" description="SCP" evidence="2">
    <location>
        <begin position="12"/>
        <end position="131"/>
    </location>
</feature>
<dbReference type="PANTHER" id="PTHR31157">
    <property type="entry name" value="SCP DOMAIN-CONTAINING PROTEIN"/>
    <property type="match status" value="1"/>
</dbReference>
<dbReference type="Gene3D" id="2.60.40.1120">
    <property type="entry name" value="Carboxypeptidase-like, regulatory domain"/>
    <property type="match status" value="1"/>
</dbReference>
<dbReference type="EMBL" id="WURB01000001">
    <property type="protein sequence ID" value="MXQ10289.1"/>
    <property type="molecule type" value="Genomic_DNA"/>
</dbReference>
<dbReference type="RefSeq" id="WP_160882875.1">
    <property type="nucleotide sequence ID" value="NZ_WURB01000001.1"/>
</dbReference>
<proteinExistence type="predicted"/>
<dbReference type="CDD" id="cd05379">
    <property type="entry name" value="CAP_bacterial"/>
    <property type="match status" value="1"/>
</dbReference>
<dbReference type="PROSITE" id="PS00330">
    <property type="entry name" value="HEMOLYSIN_CALCIUM"/>
    <property type="match status" value="2"/>
</dbReference>
<dbReference type="InterPro" id="IPR035940">
    <property type="entry name" value="CAP_sf"/>
</dbReference>
<evidence type="ECO:0000313" key="4">
    <source>
        <dbReference type="Proteomes" id="UP000436483"/>
    </source>
</evidence>
<dbReference type="Gene3D" id="2.150.10.10">
    <property type="entry name" value="Serralysin-like metalloprotease, C-terminal"/>
    <property type="match status" value="1"/>
</dbReference>
<dbReference type="InterPro" id="IPR001343">
    <property type="entry name" value="Hemolysn_Ca-bd"/>
</dbReference>
<name>A0A7X3MNG8_9HYPH</name>
<dbReference type="Pfam" id="PF00353">
    <property type="entry name" value="HemolysinCabind"/>
    <property type="match status" value="2"/>
</dbReference>
<reference evidence="3 4" key="2">
    <citation type="submission" date="2020-01" db="EMBL/GenBank/DDBJ databases">
        <title>Microvirga sp. nov., an arsenate reduction bacterium isolated from Tibet hotspring sediments.</title>
        <authorList>
            <person name="Xian W.-D."/>
            <person name="Li W.-J."/>
        </authorList>
    </citation>
    <scope>NUCLEOTIDE SEQUENCE [LARGE SCALE GENOMIC DNA]</scope>
    <source>
        <strain evidence="3 4">KCTC 23863</strain>
    </source>
</reference>
<dbReference type="InterPro" id="IPR011049">
    <property type="entry name" value="Serralysin-like_metalloprot_C"/>
</dbReference>
<evidence type="ECO:0000256" key="1">
    <source>
        <dbReference type="SAM" id="MobiDB-lite"/>
    </source>
</evidence>
<comment type="caution">
    <text evidence="3">The sequence shown here is derived from an EMBL/GenBank/DDBJ whole genome shotgun (WGS) entry which is preliminary data.</text>
</comment>
<dbReference type="InterPro" id="IPR018511">
    <property type="entry name" value="Hemolysin-typ_Ca-bd_CS"/>
</dbReference>
<dbReference type="SUPFAM" id="SSF55797">
    <property type="entry name" value="PR-1-like"/>
    <property type="match status" value="1"/>
</dbReference>
<reference evidence="3 4" key="1">
    <citation type="submission" date="2019-12" db="EMBL/GenBank/DDBJ databases">
        <authorList>
            <person name="Yuan C.-G."/>
        </authorList>
    </citation>
    <scope>NUCLEOTIDE SEQUENCE [LARGE SCALE GENOMIC DNA]</scope>
    <source>
        <strain evidence="3 4">KCTC 23863</strain>
    </source>
</reference>
<dbReference type="Pfam" id="PF00188">
    <property type="entry name" value="CAP"/>
    <property type="match status" value="1"/>
</dbReference>
<dbReference type="AlphaFoldDB" id="A0A7X3MNG8"/>